<dbReference type="Proteomes" id="UP000237271">
    <property type="component" value="Unassembled WGS sequence"/>
</dbReference>
<organism evidence="2 3">
    <name type="scientific">Phytophthora palmivora</name>
    <dbReference type="NCBI Taxonomy" id="4796"/>
    <lineage>
        <taxon>Eukaryota</taxon>
        <taxon>Sar</taxon>
        <taxon>Stramenopiles</taxon>
        <taxon>Oomycota</taxon>
        <taxon>Peronosporomycetes</taxon>
        <taxon>Peronosporales</taxon>
        <taxon>Peronosporaceae</taxon>
        <taxon>Phytophthora</taxon>
    </lineage>
</organism>
<dbReference type="AlphaFoldDB" id="A0A2P4XF86"/>
<accession>A0A2P4XF86</accession>
<sequence>MLGTVAGQVLHNFRCAIIENNEENVLLGNPALLSLDTYVHHQMEQVTSGIGQNGDDGDDIPSDPEIGRDTEDEITRYLNGLVEEAEEMGSRDVRSSLRRIIMEHRDVWCEKINLHELHRIKLL</sequence>
<dbReference type="OrthoDB" id="128167at2759"/>
<name>A0A2P4XF86_9STRA</name>
<proteinExistence type="predicted"/>
<evidence type="ECO:0000256" key="1">
    <source>
        <dbReference type="SAM" id="MobiDB-lite"/>
    </source>
</evidence>
<protein>
    <submittedName>
        <fullName evidence="2">Uncharacterized protein</fullName>
    </submittedName>
</protein>
<evidence type="ECO:0000313" key="3">
    <source>
        <dbReference type="Proteomes" id="UP000237271"/>
    </source>
</evidence>
<reference evidence="2 3" key="1">
    <citation type="journal article" date="2017" name="Genome Biol. Evol.">
        <title>Phytophthora megakarya and P. palmivora, closely related causal agents of cacao black pod rot, underwent increases in genome sizes and gene numbers by different mechanisms.</title>
        <authorList>
            <person name="Ali S.S."/>
            <person name="Shao J."/>
            <person name="Lary D.J."/>
            <person name="Kronmiller B."/>
            <person name="Shen D."/>
            <person name="Strem M.D."/>
            <person name="Amoako-Attah I."/>
            <person name="Akrofi A.Y."/>
            <person name="Begoude B.A."/>
            <person name="Ten Hoopen G.M."/>
            <person name="Coulibaly K."/>
            <person name="Kebe B.I."/>
            <person name="Melnick R.L."/>
            <person name="Guiltinan M.J."/>
            <person name="Tyler B.M."/>
            <person name="Meinhardt L.W."/>
            <person name="Bailey B.A."/>
        </authorList>
    </citation>
    <scope>NUCLEOTIDE SEQUENCE [LARGE SCALE GENOMIC DNA]</scope>
    <source>
        <strain evidence="3">sbr112.9</strain>
    </source>
</reference>
<keyword evidence="3" id="KW-1185">Reference proteome</keyword>
<gene>
    <name evidence="2" type="ORF">PHPALM_20303</name>
</gene>
<evidence type="ECO:0000313" key="2">
    <source>
        <dbReference type="EMBL" id="POM64202.1"/>
    </source>
</evidence>
<feature type="region of interest" description="Disordered" evidence="1">
    <location>
        <begin position="47"/>
        <end position="69"/>
    </location>
</feature>
<comment type="caution">
    <text evidence="2">The sequence shown here is derived from an EMBL/GenBank/DDBJ whole genome shotgun (WGS) entry which is preliminary data.</text>
</comment>
<dbReference type="EMBL" id="NCKW01011159">
    <property type="protein sequence ID" value="POM64202.1"/>
    <property type="molecule type" value="Genomic_DNA"/>
</dbReference>